<feature type="region of interest" description="Disordered" evidence="7">
    <location>
        <begin position="101"/>
        <end position="139"/>
    </location>
</feature>
<evidence type="ECO:0000256" key="7">
    <source>
        <dbReference type="SAM" id="MobiDB-lite"/>
    </source>
</evidence>
<evidence type="ECO:0000259" key="9">
    <source>
        <dbReference type="PROSITE" id="PS50958"/>
    </source>
</evidence>
<comment type="caution">
    <text evidence="10">The sequence shown here is derived from an EMBL/GenBank/DDBJ whole genome shotgun (WGS) entry which is preliminary data.</text>
</comment>
<keyword evidence="5" id="KW-1015">Disulfide bond</keyword>
<dbReference type="InterPro" id="IPR020436">
    <property type="entry name" value="SMB_chordata"/>
</dbReference>
<feature type="repeat" description="Hemopexin" evidence="6">
    <location>
        <begin position="244"/>
        <end position="291"/>
    </location>
</feature>
<dbReference type="InterPro" id="IPR036375">
    <property type="entry name" value="Hemopexin-like_dom_sf"/>
</dbReference>
<reference evidence="10 11" key="1">
    <citation type="journal article" date="2019" name="Genome Biol. Evol.">
        <title>Whole-Genome Sequencing of the Giant Devil Catfish, Bagarius yarrelli.</title>
        <authorList>
            <person name="Jiang W."/>
            <person name="Lv Y."/>
            <person name="Cheng L."/>
            <person name="Yang K."/>
            <person name="Chao B."/>
            <person name="Wang X."/>
            <person name="Li Y."/>
            <person name="Pan X."/>
            <person name="You X."/>
            <person name="Zhang Y."/>
            <person name="Yang J."/>
            <person name="Li J."/>
            <person name="Zhang X."/>
            <person name="Liu S."/>
            <person name="Sun C."/>
            <person name="Yang J."/>
            <person name="Shi Q."/>
        </authorList>
    </citation>
    <scope>NUCLEOTIDE SEQUENCE [LARGE SCALE GENOMIC DNA]</scope>
    <source>
        <strain evidence="10">JWS20170419001</strain>
        <tissue evidence="10">Muscle</tissue>
    </source>
</reference>
<sequence length="424" mass="44711">MAGWICFLLLTACILQQLSATQTSCQGRCGELFSRGQTCTCDDDCLTHNECCKDYEKVCTTICADGGFRSTPPRGQHAPDVNGDGSSVVALVPLTEAASPPADADLYLPLPPKNSMGSTPGTPHAGMSSPGEPLTDGTGHIQISVSVNSQAGGAPNQASDVFEALTGRSSPLTDMVEALEAAGTAELPSPSPSPDLCSDLPINGLASAFNGSIIVFKGDFFWLLDPKTRAAGPAQSITEELGIPSPIDTAFTRCNCEGKTYIIKGDNYWSFQNGVKEPGYPRSVSKDFAGISGNIDAALSVPATRNKPETLYFFRKGGGTVQKLTYPAGPTCTGKKGKNPVPAKNPQPVRRSGEINISLKWKGFPTPVTSALSMPNPKKSDGFDYFIFSGPKVFNIKISGDIPVLASPSKPPAENEVKNWLNCP</sequence>
<dbReference type="SMART" id="SM00120">
    <property type="entry name" value="HX"/>
    <property type="match status" value="2"/>
</dbReference>
<accession>A0A556U5W8</accession>
<dbReference type="PANTHER" id="PTHR22917">
    <property type="entry name" value="HEMOPEXIN DOMAIN-CONTAINING PROTEIN"/>
    <property type="match status" value="1"/>
</dbReference>
<dbReference type="Pfam" id="PF00045">
    <property type="entry name" value="Hemopexin"/>
    <property type="match status" value="1"/>
</dbReference>
<evidence type="ECO:0000256" key="3">
    <source>
        <dbReference type="ARBA" id="ARBA00022729"/>
    </source>
</evidence>
<name>A0A556U5W8_BAGYA</name>
<feature type="chain" id="PRO_5022181041" evidence="8">
    <location>
        <begin position="21"/>
        <end position="424"/>
    </location>
</feature>
<dbReference type="Gene3D" id="4.10.410.20">
    <property type="match status" value="1"/>
</dbReference>
<keyword evidence="4" id="KW-0677">Repeat</keyword>
<feature type="domain" description="SMB" evidence="9">
    <location>
        <begin position="21"/>
        <end position="63"/>
    </location>
</feature>
<keyword evidence="3 8" id="KW-0732">Signal</keyword>
<dbReference type="GO" id="GO:0006955">
    <property type="term" value="P:immune response"/>
    <property type="evidence" value="ECO:0007669"/>
    <property type="project" value="InterPro"/>
</dbReference>
<dbReference type="SUPFAM" id="SSF50923">
    <property type="entry name" value="Hemopexin-like domain"/>
    <property type="match status" value="1"/>
</dbReference>
<dbReference type="PANTHER" id="PTHR22917:SF8">
    <property type="entry name" value="PROTEOGLYCAN 4 ISOFORM X1"/>
    <property type="match status" value="1"/>
</dbReference>
<dbReference type="GO" id="GO:0030247">
    <property type="term" value="F:polysaccharide binding"/>
    <property type="evidence" value="ECO:0007669"/>
    <property type="project" value="InterPro"/>
</dbReference>
<dbReference type="InterPro" id="IPR036024">
    <property type="entry name" value="Somatomedin_B-like_dom_sf"/>
</dbReference>
<dbReference type="GO" id="GO:0005044">
    <property type="term" value="F:scavenger receptor activity"/>
    <property type="evidence" value="ECO:0007669"/>
    <property type="project" value="InterPro"/>
</dbReference>
<dbReference type="GO" id="GO:0005576">
    <property type="term" value="C:extracellular region"/>
    <property type="evidence" value="ECO:0007669"/>
    <property type="project" value="UniProtKB-SubCell"/>
</dbReference>
<organism evidence="10 11">
    <name type="scientific">Bagarius yarrelli</name>
    <name type="common">Goonch</name>
    <name type="synonym">Bagrus yarrelli</name>
    <dbReference type="NCBI Taxonomy" id="175774"/>
    <lineage>
        <taxon>Eukaryota</taxon>
        <taxon>Metazoa</taxon>
        <taxon>Chordata</taxon>
        <taxon>Craniata</taxon>
        <taxon>Vertebrata</taxon>
        <taxon>Euteleostomi</taxon>
        <taxon>Actinopterygii</taxon>
        <taxon>Neopterygii</taxon>
        <taxon>Teleostei</taxon>
        <taxon>Ostariophysi</taxon>
        <taxon>Siluriformes</taxon>
        <taxon>Sisoridae</taxon>
        <taxon>Sisorinae</taxon>
        <taxon>Bagarius</taxon>
    </lineage>
</organism>
<evidence type="ECO:0000256" key="2">
    <source>
        <dbReference type="ARBA" id="ARBA00022525"/>
    </source>
</evidence>
<dbReference type="SUPFAM" id="SSF90188">
    <property type="entry name" value="Somatomedin B domain"/>
    <property type="match status" value="1"/>
</dbReference>
<dbReference type="InterPro" id="IPR001212">
    <property type="entry name" value="Somatomedin_B_dom"/>
</dbReference>
<dbReference type="PROSITE" id="PS50958">
    <property type="entry name" value="SMB_2"/>
    <property type="match status" value="1"/>
</dbReference>
<evidence type="ECO:0000313" key="10">
    <source>
        <dbReference type="EMBL" id="TSN03386.1"/>
    </source>
</evidence>
<feature type="region of interest" description="Disordered" evidence="7">
    <location>
        <begin position="330"/>
        <end position="350"/>
    </location>
</feature>
<dbReference type="PRINTS" id="PR00022">
    <property type="entry name" value="SOMATOMEDINB"/>
</dbReference>
<evidence type="ECO:0000256" key="8">
    <source>
        <dbReference type="SAM" id="SignalP"/>
    </source>
</evidence>
<protein>
    <submittedName>
        <fullName evidence="10">Proteoglycan 4</fullName>
    </submittedName>
</protein>
<dbReference type="Gene3D" id="2.110.10.10">
    <property type="entry name" value="Hemopexin-like domain"/>
    <property type="match status" value="1"/>
</dbReference>
<dbReference type="EMBL" id="VCAZ01000052">
    <property type="protein sequence ID" value="TSN03386.1"/>
    <property type="molecule type" value="Genomic_DNA"/>
</dbReference>
<dbReference type="InterPro" id="IPR018487">
    <property type="entry name" value="Hemopexin-like_repeat"/>
</dbReference>
<dbReference type="OrthoDB" id="413699at2759"/>
<dbReference type="AlphaFoldDB" id="A0A556U5W8"/>
<evidence type="ECO:0000256" key="6">
    <source>
        <dbReference type="PROSITE-ProRule" id="PRU01011"/>
    </source>
</evidence>
<evidence type="ECO:0000313" key="11">
    <source>
        <dbReference type="Proteomes" id="UP000319801"/>
    </source>
</evidence>
<dbReference type="Pfam" id="PF01033">
    <property type="entry name" value="Somatomedin_B"/>
    <property type="match status" value="1"/>
</dbReference>
<dbReference type="Proteomes" id="UP000319801">
    <property type="component" value="Unassembled WGS sequence"/>
</dbReference>
<dbReference type="SMART" id="SM00201">
    <property type="entry name" value="SO"/>
    <property type="match status" value="1"/>
</dbReference>
<comment type="subcellular location">
    <subcellularLocation>
        <location evidence="1">Secreted</location>
    </subcellularLocation>
</comment>
<feature type="signal peptide" evidence="8">
    <location>
        <begin position="1"/>
        <end position="20"/>
    </location>
</feature>
<evidence type="ECO:0000256" key="5">
    <source>
        <dbReference type="ARBA" id="ARBA00023157"/>
    </source>
</evidence>
<dbReference type="PROSITE" id="PS00524">
    <property type="entry name" value="SMB_1"/>
    <property type="match status" value="1"/>
</dbReference>
<keyword evidence="11" id="KW-1185">Reference proteome</keyword>
<evidence type="ECO:0000256" key="4">
    <source>
        <dbReference type="ARBA" id="ARBA00022737"/>
    </source>
</evidence>
<proteinExistence type="predicted"/>
<evidence type="ECO:0000256" key="1">
    <source>
        <dbReference type="ARBA" id="ARBA00004613"/>
    </source>
</evidence>
<dbReference type="InterPro" id="IPR051298">
    <property type="entry name" value="Heme_transport/Cell_adhesion"/>
</dbReference>
<keyword evidence="2" id="KW-0964">Secreted</keyword>
<gene>
    <name evidence="10" type="ORF">Baya_8522</name>
</gene>
<dbReference type="PROSITE" id="PS51642">
    <property type="entry name" value="HEMOPEXIN_2"/>
    <property type="match status" value="1"/>
</dbReference>